<evidence type="ECO:0000313" key="1">
    <source>
        <dbReference type="Proteomes" id="UP000046393"/>
    </source>
</evidence>
<protein>
    <submittedName>
        <fullName evidence="2">CUB domain-containing protein</fullName>
    </submittedName>
</protein>
<dbReference type="AlphaFoldDB" id="A0A0N5AEB8"/>
<keyword evidence="1" id="KW-1185">Reference proteome</keyword>
<proteinExistence type="predicted"/>
<name>A0A0N5AEB8_9BILA</name>
<dbReference type="Proteomes" id="UP000046393">
    <property type="component" value="Unplaced"/>
</dbReference>
<dbReference type="WBParaSite" id="SMUV_0000256701-mRNA-1">
    <property type="protein sequence ID" value="SMUV_0000256701-mRNA-1"/>
    <property type="gene ID" value="SMUV_0000256701"/>
</dbReference>
<evidence type="ECO:0000313" key="2">
    <source>
        <dbReference type="WBParaSite" id="SMUV_0000256701-mRNA-1"/>
    </source>
</evidence>
<sequence length="392" mass="43507">MIRLIIVFIVDQRINLQTGEVEVKHIGKTDSEIVIPESDRVVTASAGVNVCQQYRTLTYESDVFYCITDYCNKANTVCAGLEQQGSSMLSCYNCNINFQRYVDSEPVRCSTSISLPANGYCVYHRVIDTTTNRVTISYRAQPSAEVALPDGTLVNNANGNSQCISRSGNGYESQTFFCQSNFCNDYNSVCRALSVSGDYNKPDDNAAPSASLRILFEYIFDRSSKSVRIERRLLSQPFMTTPGQKQISVVGKCITSFESQYRIESYICNSDYCNTDCNDEVLVPGTVNGYVEPLRSCIKGAEVLLQDDRYQQLYINSNSGCQQSFENGVMYYTSVCNGNRCNFDCYSSTAVTPVFNISSIPTTNSALSSAELFGTSLLIAVTTAIYRLLVHI</sequence>
<reference evidence="2" key="1">
    <citation type="submission" date="2017-02" db="UniProtKB">
        <authorList>
            <consortium name="WormBaseParasite"/>
        </authorList>
    </citation>
    <scope>IDENTIFICATION</scope>
</reference>
<organism evidence="1 2">
    <name type="scientific">Syphacia muris</name>
    <dbReference type="NCBI Taxonomy" id="451379"/>
    <lineage>
        <taxon>Eukaryota</taxon>
        <taxon>Metazoa</taxon>
        <taxon>Ecdysozoa</taxon>
        <taxon>Nematoda</taxon>
        <taxon>Chromadorea</taxon>
        <taxon>Rhabditida</taxon>
        <taxon>Spirurina</taxon>
        <taxon>Oxyuridomorpha</taxon>
        <taxon>Oxyuroidea</taxon>
        <taxon>Oxyuridae</taxon>
        <taxon>Syphacia</taxon>
    </lineage>
</organism>
<accession>A0A0N5AEB8</accession>